<evidence type="ECO:0000313" key="2">
    <source>
        <dbReference type="EMBL" id="CAM02911.1"/>
    </source>
</evidence>
<protein>
    <submittedName>
        <fullName evidence="2">Uncharacterized protein</fullName>
    </submittedName>
</protein>
<gene>
    <name evidence="2" type="ordered locus">SACE_3637</name>
</gene>
<name>A4FFT6_SACEN</name>
<dbReference type="KEGG" id="sen:SACE_3637"/>
<evidence type="ECO:0000256" key="1">
    <source>
        <dbReference type="SAM" id="MobiDB-lite"/>
    </source>
</evidence>
<dbReference type="Proteomes" id="UP000006728">
    <property type="component" value="Chromosome"/>
</dbReference>
<dbReference type="HOGENOM" id="CLU_3239221_0_0_11"/>
<dbReference type="EMBL" id="AM420293">
    <property type="protein sequence ID" value="CAM02911.1"/>
    <property type="molecule type" value="Genomic_DNA"/>
</dbReference>
<organism evidence="2 3">
    <name type="scientific">Saccharopolyspora erythraea (strain ATCC 11635 / DSM 40517 / JCM 4748 / NBRC 13426 / NCIMB 8594 / NRRL 2338)</name>
    <dbReference type="NCBI Taxonomy" id="405948"/>
    <lineage>
        <taxon>Bacteria</taxon>
        <taxon>Bacillati</taxon>
        <taxon>Actinomycetota</taxon>
        <taxon>Actinomycetes</taxon>
        <taxon>Pseudonocardiales</taxon>
        <taxon>Pseudonocardiaceae</taxon>
        <taxon>Saccharopolyspora</taxon>
    </lineage>
</organism>
<feature type="region of interest" description="Disordered" evidence="1">
    <location>
        <begin position="1"/>
        <end position="28"/>
    </location>
</feature>
<accession>A4FFT6</accession>
<dbReference type="AlphaFoldDB" id="A4FFT6"/>
<keyword evidence="3" id="KW-1185">Reference proteome</keyword>
<sequence>MASGNTPDTGLQPVEPASGNTDRDDEWAAPLLPLEFAAALAGY</sequence>
<proteinExistence type="predicted"/>
<reference evidence="2 3" key="1">
    <citation type="journal article" date="2007" name="Nat. Biotechnol.">
        <title>Complete genome sequence of the erythromycin-producing bacterium Saccharopolyspora erythraea NRRL23338.</title>
        <authorList>
            <person name="Oliynyk M."/>
            <person name="Samborskyy M."/>
            <person name="Lester J.B."/>
            <person name="Mironenko T."/>
            <person name="Scott N."/>
            <person name="Dickens S."/>
            <person name="Haydock S.F."/>
            <person name="Leadlay P.F."/>
        </authorList>
    </citation>
    <scope>NUCLEOTIDE SEQUENCE [LARGE SCALE GENOMIC DNA]</scope>
    <source>
        <strain evidence="3">ATCC 11635 / DSM 40517 / JCM 4748 / NBRC 13426 / NCIMB 8594 / NRRL 2338</strain>
    </source>
</reference>
<evidence type="ECO:0000313" key="3">
    <source>
        <dbReference type="Proteomes" id="UP000006728"/>
    </source>
</evidence>